<protein>
    <submittedName>
        <fullName evidence="1">Uncharacterized protein</fullName>
    </submittedName>
</protein>
<dbReference type="EMBL" id="MN738968">
    <property type="protein sequence ID" value="QHT33494.1"/>
    <property type="molecule type" value="Genomic_DNA"/>
</dbReference>
<name>A0A6C0EWC8_9ZZZZ</name>
<dbReference type="SUPFAM" id="SSF54001">
    <property type="entry name" value="Cysteine proteinases"/>
    <property type="match status" value="1"/>
</dbReference>
<dbReference type="AlphaFoldDB" id="A0A6C0EWC8"/>
<proteinExistence type="predicted"/>
<reference evidence="1" key="1">
    <citation type="journal article" date="2020" name="Nature">
        <title>Giant virus diversity and host interactions through global metagenomics.</title>
        <authorList>
            <person name="Schulz F."/>
            <person name="Roux S."/>
            <person name="Paez-Espino D."/>
            <person name="Jungbluth S."/>
            <person name="Walsh D.A."/>
            <person name="Denef V.J."/>
            <person name="McMahon K.D."/>
            <person name="Konstantinidis K.T."/>
            <person name="Eloe-Fadrosh E.A."/>
            <person name="Kyrpides N.C."/>
            <person name="Woyke T."/>
        </authorList>
    </citation>
    <scope>NUCLEOTIDE SEQUENCE</scope>
    <source>
        <strain evidence="1">GVMAG-M-3300009161-36</strain>
    </source>
</reference>
<dbReference type="InterPro" id="IPR038765">
    <property type="entry name" value="Papain-like_cys_pep_sf"/>
</dbReference>
<dbReference type="Gene3D" id="3.90.1720.10">
    <property type="entry name" value="endopeptidase domain like (from Nostoc punctiforme)"/>
    <property type="match status" value="1"/>
</dbReference>
<organism evidence="1">
    <name type="scientific">viral metagenome</name>
    <dbReference type="NCBI Taxonomy" id="1070528"/>
    <lineage>
        <taxon>unclassified sequences</taxon>
        <taxon>metagenomes</taxon>
        <taxon>organismal metagenomes</taxon>
    </lineage>
</organism>
<accession>A0A6C0EWC8</accession>
<evidence type="ECO:0000313" key="1">
    <source>
        <dbReference type="EMBL" id="QHT33494.1"/>
    </source>
</evidence>
<sequence length="227" mass="26445">MSESHVLIASTDLAKDANTHAHIHTHTLKTGDLLVCDDLQYGSWGIFSWFIKFMTKSDFSHVGMIVVDPEFTNTPLKGTFVWTSGISDVPDPDDNTKKFGVQLIPYEHFIQTYGGKIYSRRILFNSEDEYYKIFNNDILKEIHRVVYDKPYDIVITDWIESYCKKDRHPQKTSRFFCSALIGYIYTKLTLLDDTLDWSILYPNFFSTENKTFTMLHNATLTKEHEIL</sequence>